<feature type="transmembrane region" description="Helical" evidence="1">
    <location>
        <begin position="6"/>
        <end position="23"/>
    </location>
</feature>
<sequence length="362" mass="41168">MISFEIIIIFGVLVLFFGLPIMVKSINYPASFHFSPLAQKSLPIEIREYFRLKKEELGGRGFYLVETFQVPEIENTNYSQVYNHGQGHIATLSVIIHSEKDQRQYYTEFLTQFEAGPTLITKSSSSFDMFYQPAGIFSVNYYKLKGTQSLYERHQALLSRFDQDALKYRSIPDNNLLPFLEGIQQQILEYQQARGVLKLDETTHKLRASYRLVLSILSHFLSLIDIDTTPRMKIGAFIFGFLTLVAAEFLSSVWIGGSEEQSLMLRFILGALFITGGGLTGSLFLRKSVPWSALSGMIPTGYIILTRPDFFLIVFDVFMLYILGGWFGNRLKIFRNMEGEIENLLIPGSALAIVLFIFLVSG</sequence>
<name>A0ABV6Z1L9_UNCC1</name>
<feature type="transmembrane region" description="Helical" evidence="1">
    <location>
        <begin position="310"/>
        <end position="329"/>
    </location>
</feature>
<comment type="caution">
    <text evidence="2">The sequence shown here is derived from an EMBL/GenBank/DDBJ whole genome shotgun (WGS) entry which is preliminary data.</text>
</comment>
<keyword evidence="3" id="KW-1185">Reference proteome</keyword>
<gene>
    <name evidence="2" type="ORF">ACFL27_19200</name>
</gene>
<protein>
    <submittedName>
        <fullName evidence="2">Uncharacterized protein</fullName>
    </submittedName>
</protein>
<feature type="transmembrane region" description="Helical" evidence="1">
    <location>
        <begin position="341"/>
        <end position="360"/>
    </location>
</feature>
<keyword evidence="1" id="KW-1133">Transmembrane helix</keyword>
<dbReference type="Proteomes" id="UP001594351">
    <property type="component" value="Unassembled WGS sequence"/>
</dbReference>
<reference evidence="2 3" key="1">
    <citation type="submission" date="2024-09" db="EMBL/GenBank/DDBJ databases">
        <title>Laminarin stimulates single cell rates of sulfate reduction while oxygen inhibits transcriptomic activity in coastal marine sediment.</title>
        <authorList>
            <person name="Lindsay M."/>
            <person name="Orcutt B."/>
            <person name="Emerson D."/>
            <person name="Stepanauskas R."/>
            <person name="D'Angelo T."/>
        </authorList>
    </citation>
    <scope>NUCLEOTIDE SEQUENCE [LARGE SCALE GENOMIC DNA]</scope>
    <source>
        <strain evidence="2">SAG AM-311-K15</strain>
    </source>
</reference>
<evidence type="ECO:0000256" key="1">
    <source>
        <dbReference type="SAM" id="Phobius"/>
    </source>
</evidence>
<evidence type="ECO:0000313" key="2">
    <source>
        <dbReference type="EMBL" id="MFC1852330.1"/>
    </source>
</evidence>
<feature type="transmembrane region" description="Helical" evidence="1">
    <location>
        <begin position="263"/>
        <end position="285"/>
    </location>
</feature>
<keyword evidence="1" id="KW-0812">Transmembrane</keyword>
<accession>A0ABV6Z1L9</accession>
<dbReference type="EMBL" id="JBHPBY010000298">
    <property type="protein sequence ID" value="MFC1852330.1"/>
    <property type="molecule type" value="Genomic_DNA"/>
</dbReference>
<keyword evidence="1" id="KW-0472">Membrane</keyword>
<feature type="transmembrane region" description="Helical" evidence="1">
    <location>
        <begin position="236"/>
        <end position="256"/>
    </location>
</feature>
<evidence type="ECO:0000313" key="3">
    <source>
        <dbReference type="Proteomes" id="UP001594351"/>
    </source>
</evidence>
<organism evidence="2 3">
    <name type="scientific">candidate division CSSED10-310 bacterium</name>
    <dbReference type="NCBI Taxonomy" id="2855610"/>
    <lineage>
        <taxon>Bacteria</taxon>
        <taxon>Bacteria division CSSED10-310</taxon>
    </lineage>
</organism>
<proteinExistence type="predicted"/>